<dbReference type="Gene3D" id="1.10.10.10">
    <property type="entry name" value="Winged helix-like DNA-binding domain superfamily/Winged helix DNA-binding domain"/>
    <property type="match status" value="1"/>
</dbReference>
<dbReference type="InterPro" id="IPR039422">
    <property type="entry name" value="MarR/SlyA-like"/>
</dbReference>
<dbReference type="GO" id="GO:0006950">
    <property type="term" value="P:response to stress"/>
    <property type="evidence" value="ECO:0007669"/>
    <property type="project" value="TreeGrafter"/>
</dbReference>
<dbReference type="EMBL" id="FODD01000016">
    <property type="protein sequence ID" value="SEO05203.1"/>
    <property type="molecule type" value="Genomic_DNA"/>
</dbReference>
<dbReference type="GO" id="GO:0003677">
    <property type="term" value="F:DNA binding"/>
    <property type="evidence" value="ECO:0007669"/>
    <property type="project" value="UniProtKB-KW"/>
</dbReference>
<dbReference type="RefSeq" id="WP_075017087.1">
    <property type="nucleotide sequence ID" value="NZ_FODD01000016.1"/>
</dbReference>
<evidence type="ECO:0000256" key="1">
    <source>
        <dbReference type="SAM" id="MobiDB-lite"/>
    </source>
</evidence>
<gene>
    <name evidence="3" type="ORF">SAMN05216267_101638</name>
</gene>
<proteinExistence type="predicted"/>
<protein>
    <submittedName>
        <fullName evidence="3">DNA-binding transcriptional regulator, MarR family</fullName>
    </submittedName>
</protein>
<feature type="domain" description="HTH marR-type" evidence="2">
    <location>
        <begin position="9"/>
        <end position="144"/>
    </location>
</feature>
<dbReference type="SUPFAM" id="SSF46785">
    <property type="entry name" value="Winged helix' DNA-binding domain"/>
    <property type="match status" value="1"/>
</dbReference>
<dbReference type="PANTHER" id="PTHR33164">
    <property type="entry name" value="TRANSCRIPTIONAL REGULATOR, MARR FAMILY"/>
    <property type="match status" value="1"/>
</dbReference>
<dbReference type="InterPro" id="IPR000835">
    <property type="entry name" value="HTH_MarR-typ"/>
</dbReference>
<accession>A0A1H8LJK0</accession>
<feature type="compositionally biased region" description="Basic residues" evidence="1">
    <location>
        <begin position="160"/>
        <end position="171"/>
    </location>
</feature>
<dbReference type="AlphaFoldDB" id="A0A1H8LJK0"/>
<dbReference type="InterPro" id="IPR036390">
    <property type="entry name" value="WH_DNA-bd_sf"/>
</dbReference>
<reference evidence="3 4" key="1">
    <citation type="submission" date="2016-10" db="EMBL/GenBank/DDBJ databases">
        <authorList>
            <person name="de Groot N.N."/>
        </authorList>
    </citation>
    <scope>NUCLEOTIDE SEQUENCE [LARGE SCALE GENOMIC DNA]</scope>
    <source>
        <strain evidence="3 4">CGMCC 4.2026</strain>
    </source>
</reference>
<feature type="compositionally biased region" description="Basic and acidic residues" evidence="1">
    <location>
        <begin position="172"/>
        <end position="187"/>
    </location>
</feature>
<evidence type="ECO:0000259" key="2">
    <source>
        <dbReference type="PROSITE" id="PS50995"/>
    </source>
</evidence>
<evidence type="ECO:0000313" key="4">
    <source>
        <dbReference type="Proteomes" id="UP000181951"/>
    </source>
</evidence>
<feature type="region of interest" description="Disordered" evidence="1">
    <location>
        <begin position="148"/>
        <end position="187"/>
    </location>
</feature>
<name>A0A1H8LJK0_9ACTN</name>
<dbReference type="PANTHER" id="PTHR33164:SF43">
    <property type="entry name" value="HTH-TYPE TRANSCRIPTIONAL REPRESSOR YETL"/>
    <property type="match status" value="1"/>
</dbReference>
<dbReference type="STRING" id="310780.SAMN05216267_101638"/>
<dbReference type="PROSITE" id="PS50995">
    <property type="entry name" value="HTH_MARR_2"/>
    <property type="match status" value="1"/>
</dbReference>
<dbReference type="GO" id="GO:0003700">
    <property type="term" value="F:DNA-binding transcription factor activity"/>
    <property type="evidence" value="ECO:0007669"/>
    <property type="project" value="InterPro"/>
</dbReference>
<dbReference type="SMART" id="SM00347">
    <property type="entry name" value="HTH_MARR"/>
    <property type="match status" value="1"/>
</dbReference>
<keyword evidence="3" id="KW-0238">DNA-binding</keyword>
<sequence length="187" mass="20228">MAARNIRLANEAWEALSRAQALLAHELTEADIWGDLLPLEYGVLHALSNAPHGLRISELRDDALLITQPGMSRLVIRLEARGLVERGDDPDDARASRIRLTPDGLAAQQRVGAAVARHVAETMNRALDPGDLAVLRDLSSGLLASARNERAAARAAQARGRTRKPAAQKKTHVPDEDADHVEKGNTP</sequence>
<organism evidence="3 4">
    <name type="scientific">Actinacidiphila rubida</name>
    <dbReference type="NCBI Taxonomy" id="310780"/>
    <lineage>
        <taxon>Bacteria</taxon>
        <taxon>Bacillati</taxon>
        <taxon>Actinomycetota</taxon>
        <taxon>Actinomycetes</taxon>
        <taxon>Kitasatosporales</taxon>
        <taxon>Streptomycetaceae</taxon>
        <taxon>Actinacidiphila</taxon>
    </lineage>
</organism>
<evidence type="ECO:0000313" key="3">
    <source>
        <dbReference type="EMBL" id="SEO05203.1"/>
    </source>
</evidence>
<dbReference type="InterPro" id="IPR036388">
    <property type="entry name" value="WH-like_DNA-bd_sf"/>
</dbReference>
<keyword evidence="4" id="KW-1185">Reference proteome</keyword>
<dbReference type="Pfam" id="PF12802">
    <property type="entry name" value="MarR_2"/>
    <property type="match status" value="1"/>
</dbReference>
<dbReference type="Proteomes" id="UP000181951">
    <property type="component" value="Unassembled WGS sequence"/>
</dbReference>